<protein>
    <submittedName>
        <fullName evidence="1">Uncharacterized protein</fullName>
    </submittedName>
</protein>
<dbReference type="EMBL" id="JAAXOO010000008">
    <property type="protein sequence ID" value="NKY37237.1"/>
    <property type="molecule type" value="Genomic_DNA"/>
</dbReference>
<proteinExistence type="predicted"/>
<evidence type="ECO:0000313" key="1">
    <source>
        <dbReference type="EMBL" id="NKY37237.1"/>
    </source>
</evidence>
<comment type="caution">
    <text evidence="1">The sequence shown here is derived from an EMBL/GenBank/DDBJ whole genome shotgun (WGS) entry which is preliminary data.</text>
</comment>
<gene>
    <name evidence="1" type="ORF">HGA13_29810</name>
</gene>
<evidence type="ECO:0000313" key="2">
    <source>
        <dbReference type="Proteomes" id="UP000565715"/>
    </source>
</evidence>
<reference evidence="1 2" key="1">
    <citation type="submission" date="2020-04" db="EMBL/GenBank/DDBJ databases">
        <title>MicrobeNet Type strains.</title>
        <authorList>
            <person name="Nicholson A.C."/>
        </authorList>
    </citation>
    <scope>NUCLEOTIDE SEQUENCE [LARGE SCALE GENOMIC DNA]</scope>
    <source>
        <strain evidence="1 2">DSM 45078</strain>
    </source>
</reference>
<accession>A0A846XNV3</accession>
<keyword evidence="2" id="KW-1185">Reference proteome</keyword>
<dbReference type="Proteomes" id="UP000565715">
    <property type="component" value="Unassembled WGS sequence"/>
</dbReference>
<organism evidence="1 2">
    <name type="scientific">Nocardia speluncae</name>
    <dbReference type="NCBI Taxonomy" id="419477"/>
    <lineage>
        <taxon>Bacteria</taxon>
        <taxon>Bacillati</taxon>
        <taxon>Actinomycetota</taxon>
        <taxon>Actinomycetes</taxon>
        <taxon>Mycobacteriales</taxon>
        <taxon>Nocardiaceae</taxon>
        <taxon>Nocardia</taxon>
    </lineage>
</organism>
<dbReference type="RefSeq" id="WP_068040897.1">
    <property type="nucleotide sequence ID" value="NZ_JAAXOO010000008.1"/>
</dbReference>
<sequence length="161" mass="17361">MEFGWPALAPAAVVGTVLASRYGGAQRTVERRGRWPVPTAEAAALDGELAEWIAPGVIDHAEPVAWVCSKTEHTIRDQDQWGTSPNYTVVDHQRREQIGGLWTVLPGKMTLALHASRDVAAAVTGEMQPLGLAPATLRDLDGARELVGISPWAVHQEVQAQ</sequence>
<name>A0A846XNV3_9NOCA</name>
<dbReference type="AlphaFoldDB" id="A0A846XNV3"/>